<protein>
    <submittedName>
        <fullName evidence="1">Uncharacterized protein</fullName>
    </submittedName>
</protein>
<dbReference type="Proteomes" id="UP000039541">
    <property type="component" value="Unassembled WGS sequence"/>
</dbReference>
<reference evidence="1 2" key="1">
    <citation type="submission" date="2015-03" db="EMBL/GenBank/DDBJ databases">
        <authorList>
            <consortium name="Pathogen Informatics"/>
        </authorList>
    </citation>
    <scope>NUCLEOTIDE SEQUENCE [LARGE SCALE GENOMIC DNA]</scope>
    <source>
        <strain evidence="1 2">3476</strain>
    </source>
</reference>
<evidence type="ECO:0000313" key="1">
    <source>
        <dbReference type="EMBL" id="CNU40566.1"/>
    </source>
</evidence>
<gene>
    <name evidence="1" type="ORF">ERS008202_02663</name>
</gene>
<sequence length="198" mass="21665">MSIHGRGGRNKICSSRRRDNGLLAEVGQRRIVIHTVFAQHAAVAVRGVFAEAGVGHDDHLRHGLLTDAGHSCHQAVFFPGIAAGVISMVRNAEGHNGTNASICDTFNLSRQLLFRDTHYAGHGINSFVIVEFFFNKDRQHQVVQAKCCLFKHSAQRSGFAQAARAMDKVCHGLPDVCGIEGPVYLNLQADVLRKRSLT</sequence>
<accession>A0A655D2L4</accession>
<evidence type="ECO:0000313" key="2">
    <source>
        <dbReference type="Proteomes" id="UP000039541"/>
    </source>
</evidence>
<name>A0A655D2L4_SALET</name>
<dbReference type="EMBL" id="CQPC01000035">
    <property type="protein sequence ID" value="CNU40566.1"/>
    <property type="molecule type" value="Genomic_DNA"/>
</dbReference>
<proteinExistence type="predicted"/>
<organism evidence="1 2">
    <name type="scientific">Salmonella enterica subsp. enterica serovar Bovismorbificans</name>
    <dbReference type="NCBI Taxonomy" id="58097"/>
    <lineage>
        <taxon>Bacteria</taxon>
        <taxon>Pseudomonadati</taxon>
        <taxon>Pseudomonadota</taxon>
        <taxon>Gammaproteobacteria</taxon>
        <taxon>Enterobacterales</taxon>
        <taxon>Enterobacteriaceae</taxon>
        <taxon>Salmonella</taxon>
    </lineage>
</organism>
<dbReference type="AlphaFoldDB" id="A0A655D2L4"/>